<evidence type="ECO:0000313" key="3">
    <source>
        <dbReference type="EMBL" id="AHF11425.1"/>
    </source>
</evidence>
<feature type="region of interest" description="Disordered" evidence="1">
    <location>
        <begin position="23"/>
        <end position="114"/>
    </location>
</feature>
<dbReference type="Proteomes" id="UP000018934">
    <property type="component" value="Chromosome"/>
</dbReference>
<protein>
    <recommendedName>
        <fullName evidence="5">Carbohydrate-binding domain-containing protein</fullName>
    </recommendedName>
</protein>
<gene>
    <name evidence="3" type="ORF">DEHRE_10680</name>
</gene>
<organism evidence="3 4">
    <name type="scientific">Dehalobacter restrictus (strain DSM 9455 / PER-K23)</name>
    <dbReference type="NCBI Taxonomy" id="871738"/>
    <lineage>
        <taxon>Bacteria</taxon>
        <taxon>Bacillati</taxon>
        <taxon>Bacillota</taxon>
        <taxon>Clostridia</taxon>
        <taxon>Eubacteriales</taxon>
        <taxon>Desulfitobacteriaceae</taxon>
        <taxon>Dehalobacter</taxon>
    </lineage>
</organism>
<evidence type="ECO:0008006" key="5">
    <source>
        <dbReference type="Google" id="ProtNLM"/>
    </source>
</evidence>
<name>A0ABN4C0R1_DEHRP</name>
<keyword evidence="4" id="KW-1185">Reference proteome</keyword>
<dbReference type="EMBL" id="CP007033">
    <property type="protein sequence ID" value="AHF11425.1"/>
    <property type="molecule type" value="Genomic_DNA"/>
</dbReference>
<keyword evidence="2" id="KW-0732">Signal</keyword>
<feature type="compositionally biased region" description="Polar residues" evidence="1">
    <location>
        <begin position="56"/>
        <end position="65"/>
    </location>
</feature>
<proteinExistence type="predicted"/>
<feature type="compositionally biased region" description="Low complexity" evidence="1">
    <location>
        <begin position="80"/>
        <end position="112"/>
    </location>
</feature>
<evidence type="ECO:0000256" key="1">
    <source>
        <dbReference type="SAM" id="MobiDB-lite"/>
    </source>
</evidence>
<feature type="signal peptide" evidence="2">
    <location>
        <begin position="1"/>
        <end position="24"/>
    </location>
</feature>
<reference evidence="3 4" key="1">
    <citation type="journal article" date="2013" name="Stand. Genomic Sci.">
        <title>Complete genome sequence of Dehalobacter restrictus PER-K23(T.).</title>
        <authorList>
            <person name="Kruse T."/>
            <person name="Maillard J."/>
            <person name="Goodwin L."/>
            <person name="Woyke T."/>
            <person name="Teshima H."/>
            <person name="Bruce D."/>
            <person name="Detter C."/>
            <person name="Tapia R."/>
            <person name="Han C."/>
            <person name="Huntemann M."/>
            <person name="Wei C.L."/>
            <person name="Han J."/>
            <person name="Chen A."/>
            <person name="Kyrpides N."/>
            <person name="Szeto E."/>
            <person name="Markowitz V."/>
            <person name="Ivanova N."/>
            <person name="Pagani I."/>
            <person name="Pati A."/>
            <person name="Pitluck S."/>
            <person name="Nolan M."/>
            <person name="Holliger C."/>
            <person name="Smidt H."/>
        </authorList>
    </citation>
    <scope>NUCLEOTIDE SEQUENCE [LARGE SCALE GENOMIC DNA]</scope>
    <source>
        <strain evidence="4">DSM 9455</strain>
    </source>
</reference>
<dbReference type="PROSITE" id="PS51257">
    <property type="entry name" value="PROKAR_LIPOPROTEIN"/>
    <property type="match status" value="1"/>
</dbReference>
<feature type="compositionally biased region" description="Polar residues" evidence="1">
    <location>
        <begin position="24"/>
        <end position="42"/>
    </location>
</feature>
<feature type="chain" id="PRO_5045469226" description="Carbohydrate-binding domain-containing protein" evidence="2">
    <location>
        <begin position="25"/>
        <end position="299"/>
    </location>
</feature>
<evidence type="ECO:0000256" key="2">
    <source>
        <dbReference type="SAM" id="SignalP"/>
    </source>
</evidence>
<evidence type="ECO:0000313" key="4">
    <source>
        <dbReference type="Proteomes" id="UP000018934"/>
    </source>
</evidence>
<sequence>MKKTILILVLVCLMTILFTGCGKASNTENPAATENPASTETENPQKAEGTVEKVVTSETNKTQEPVSGDSKATKPIETVTPQKAVTPKATTPKAATPKATTPEPTKSPEPVSQDSGEIIVSSFAELQTAVADTKITVINVGSDMEITSKLEYEREDDLAIYIKKGTTLTISDEFIPVGGSITNDGAIIVKGTFNRGICSFINNGSVTVRSSGTASSGMCSADNNGNYIVDNGGQLLIERGSEFKNLGTLTNNGFISVKDGGSLYNETGSLINNGTIDLYAYFGGDIAKITGTGTLNDHR</sequence>
<dbReference type="RefSeq" id="WP_025205985.1">
    <property type="nucleotide sequence ID" value="NZ_CP007033.1"/>
</dbReference>
<accession>A0ABN4C0R1</accession>